<organism evidence="7 8">
    <name type="scientific">Nonomuraea fuscirosea</name>
    <dbReference type="NCBI Taxonomy" id="1291556"/>
    <lineage>
        <taxon>Bacteria</taxon>
        <taxon>Bacillati</taxon>
        <taxon>Actinomycetota</taxon>
        <taxon>Actinomycetes</taxon>
        <taxon>Streptosporangiales</taxon>
        <taxon>Streptosporangiaceae</taxon>
        <taxon>Nonomuraea</taxon>
    </lineage>
</organism>
<keyword evidence="8" id="KW-1185">Reference proteome</keyword>
<evidence type="ECO:0000256" key="3">
    <source>
        <dbReference type="ARBA" id="ARBA00022741"/>
    </source>
</evidence>
<sequence length="299" mass="31170">MRSTSNAVEFDHVSKHYGAVLAVDDLSLSIEPGTTVALLGPNGAGKSTSINLLLGLLLPSSGAVRVHGGTPAEAVRAGQMGAMLQNGALIPELTVKELIDLVRRLYPDPLALDELLSLADLTELAGRRAGRLSGGQAQRVRFALAVAGAPRILLLDEPTAAMDVESRLRFWASMHDYAAGGRTVLFATHQMEEADEHSDRVIVIARGRLAADGTAAQIKADAGGQAVSFVLGEQPAAGLDRLPGVTAVEVAGGTATLHTSDPDATLDGLYRGTALDVRGLTLTGADLEAAFLQLTRESR</sequence>
<dbReference type="Gene3D" id="3.40.50.300">
    <property type="entry name" value="P-loop containing nucleotide triphosphate hydrolases"/>
    <property type="match status" value="1"/>
</dbReference>
<keyword evidence="3" id="KW-0547">Nucleotide-binding</keyword>
<evidence type="ECO:0000256" key="5">
    <source>
        <dbReference type="ARBA" id="ARBA00023251"/>
    </source>
</evidence>
<dbReference type="PROSITE" id="PS00211">
    <property type="entry name" value="ABC_TRANSPORTER_1"/>
    <property type="match status" value="1"/>
</dbReference>
<evidence type="ECO:0000256" key="4">
    <source>
        <dbReference type="ARBA" id="ARBA00022840"/>
    </source>
</evidence>
<dbReference type="EMBL" id="PVNG01000030">
    <property type="protein sequence ID" value="PRX52791.1"/>
    <property type="molecule type" value="Genomic_DNA"/>
</dbReference>
<dbReference type="OrthoDB" id="9804819at2"/>
<dbReference type="GO" id="GO:0046677">
    <property type="term" value="P:response to antibiotic"/>
    <property type="evidence" value="ECO:0007669"/>
    <property type="project" value="UniProtKB-KW"/>
</dbReference>
<dbReference type="Proteomes" id="UP000238312">
    <property type="component" value="Unassembled WGS sequence"/>
</dbReference>
<keyword evidence="4 7" id="KW-0067">ATP-binding</keyword>
<dbReference type="InterPro" id="IPR003593">
    <property type="entry name" value="AAA+_ATPase"/>
</dbReference>
<dbReference type="InterPro" id="IPR027417">
    <property type="entry name" value="P-loop_NTPase"/>
</dbReference>
<dbReference type="AlphaFoldDB" id="A0A2T0M5S3"/>
<comment type="subcellular location">
    <subcellularLocation>
        <location evidence="1">Cell membrane</location>
        <topology evidence="1">Peripheral membrane protein</topology>
    </subcellularLocation>
</comment>
<dbReference type="GO" id="GO:0005886">
    <property type="term" value="C:plasma membrane"/>
    <property type="evidence" value="ECO:0007669"/>
    <property type="project" value="UniProtKB-SubCell"/>
</dbReference>
<reference evidence="7 8" key="1">
    <citation type="submission" date="2018-03" db="EMBL/GenBank/DDBJ databases">
        <title>Genomic Encyclopedia of Type Strains, Phase III (KMG-III): the genomes of soil and plant-associated and newly described type strains.</title>
        <authorList>
            <person name="Whitman W."/>
        </authorList>
    </citation>
    <scope>NUCLEOTIDE SEQUENCE [LARGE SCALE GENOMIC DNA]</scope>
    <source>
        <strain evidence="7 8">CGMCC 4.7104</strain>
    </source>
</reference>
<dbReference type="PANTHER" id="PTHR42711:SF17">
    <property type="entry name" value="ABC TRANSPORTER ATP-BINDING PROTEIN"/>
    <property type="match status" value="1"/>
</dbReference>
<evidence type="ECO:0000256" key="2">
    <source>
        <dbReference type="ARBA" id="ARBA00022448"/>
    </source>
</evidence>
<dbReference type="PROSITE" id="PS50893">
    <property type="entry name" value="ABC_TRANSPORTER_2"/>
    <property type="match status" value="1"/>
</dbReference>
<dbReference type="InterPro" id="IPR050763">
    <property type="entry name" value="ABC_transporter_ATP-binding"/>
</dbReference>
<dbReference type="InterPro" id="IPR017871">
    <property type="entry name" value="ABC_transporter-like_CS"/>
</dbReference>
<dbReference type="Pfam" id="PF00005">
    <property type="entry name" value="ABC_tran"/>
    <property type="match status" value="1"/>
</dbReference>
<evidence type="ECO:0000313" key="8">
    <source>
        <dbReference type="Proteomes" id="UP000238312"/>
    </source>
</evidence>
<dbReference type="SMART" id="SM00382">
    <property type="entry name" value="AAA"/>
    <property type="match status" value="1"/>
</dbReference>
<dbReference type="CDD" id="cd03230">
    <property type="entry name" value="ABC_DR_subfamily_A"/>
    <property type="match status" value="1"/>
</dbReference>
<protein>
    <submittedName>
        <fullName evidence="7">ABC-2 type transport system ATP-binding protein</fullName>
    </submittedName>
</protein>
<dbReference type="GO" id="GO:0016887">
    <property type="term" value="F:ATP hydrolysis activity"/>
    <property type="evidence" value="ECO:0007669"/>
    <property type="project" value="InterPro"/>
</dbReference>
<dbReference type="GO" id="GO:0005524">
    <property type="term" value="F:ATP binding"/>
    <property type="evidence" value="ECO:0007669"/>
    <property type="project" value="UniProtKB-KW"/>
</dbReference>
<comment type="caution">
    <text evidence="7">The sequence shown here is derived from an EMBL/GenBank/DDBJ whole genome shotgun (WGS) entry which is preliminary data.</text>
</comment>
<keyword evidence="5" id="KW-0046">Antibiotic resistance</keyword>
<gene>
    <name evidence="7" type="ORF">B0I32_13066</name>
</gene>
<evidence type="ECO:0000259" key="6">
    <source>
        <dbReference type="PROSITE" id="PS50893"/>
    </source>
</evidence>
<dbReference type="InterPro" id="IPR003439">
    <property type="entry name" value="ABC_transporter-like_ATP-bd"/>
</dbReference>
<proteinExistence type="predicted"/>
<accession>A0A2T0M5S3</accession>
<evidence type="ECO:0000313" key="7">
    <source>
        <dbReference type="EMBL" id="PRX52791.1"/>
    </source>
</evidence>
<dbReference type="PANTHER" id="PTHR42711">
    <property type="entry name" value="ABC TRANSPORTER ATP-BINDING PROTEIN"/>
    <property type="match status" value="1"/>
</dbReference>
<dbReference type="SUPFAM" id="SSF52540">
    <property type="entry name" value="P-loop containing nucleoside triphosphate hydrolases"/>
    <property type="match status" value="1"/>
</dbReference>
<keyword evidence="2" id="KW-0813">Transport</keyword>
<name>A0A2T0M5S3_9ACTN</name>
<dbReference type="RefSeq" id="WP_106251454.1">
    <property type="nucleotide sequence ID" value="NZ_JBFAIB010000006.1"/>
</dbReference>
<feature type="domain" description="ABC transporter" evidence="6">
    <location>
        <begin position="8"/>
        <end position="231"/>
    </location>
</feature>
<evidence type="ECO:0000256" key="1">
    <source>
        <dbReference type="ARBA" id="ARBA00004202"/>
    </source>
</evidence>